<dbReference type="PANTHER" id="PTHR34501">
    <property type="entry name" value="PROTEIN YDDL-RELATED"/>
    <property type="match status" value="1"/>
</dbReference>
<feature type="domain" description="Porin" evidence="12">
    <location>
        <begin position="15"/>
        <end position="340"/>
    </location>
</feature>
<dbReference type="Pfam" id="PF13609">
    <property type="entry name" value="Porin_4"/>
    <property type="match status" value="1"/>
</dbReference>
<evidence type="ECO:0000259" key="12">
    <source>
        <dbReference type="Pfam" id="PF13609"/>
    </source>
</evidence>
<sequence>MKNANYKNIALLTMAAAGLAGVGQVHAQSSLTLYGILDEFAGYQSAKVGGKSTSLYVLGNNGELTSRWGLRGTEDLGDGYKTTFALESGFDPGTGKQQNSYRLFDRQAWVGISAPYGEVRFGRQNTPMFGWSGNMDAFGAATYGSGYNNFANWLARVDNDISYISPKLANTQVELHYSVGGQPGTLAGNAVYQAGVQTTQGPVYFAAAYLNAANATNTNRVQEIMAGGNYDYGHGRVYIAFFRANEVISATTGNALSNPAGKYDPTVGPVSNAAGNYHNTWSFSADYRFSPALSVGAGYAFITDSSSLDNNARQMSAILNYDVSKRTRLYAVVSRLNNSNSAQFKMAGASITTGSLLTPDGGQSETGVQFGIRHLF</sequence>
<evidence type="ECO:0000256" key="7">
    <source>
        <dbReference type="ARBA" id="ARBA00023065"/>
    </source>
</evidence>
<evidence type="ECO:0000256" key="5">
    <source>
        <dbReference type="ARBA" id="ARBA00022692"/>
    </source>
</evidence>
<dbReference type="InterPro" id="IPR023614">
    <property type="entry name" value="Porin_dom_sf"/>
</dbReference>
<comment type="caution">
    <text evidence="13">The sequence shown here is derived from an EMBL/GenBank/DDBJ whole genome shotgun (WGS) entry which is preliminary data.</text>
</comment>
<dbReference type="InterPro" id="IPR033900">
    <property type="entry name" value="Gram_neg_porin_domain"/>
</dbReference>
<dbReference type="PANTHER" id="PTHR34501:SF9">
    <property type="entry name" value="MAJOR OUTER MEMBRANE PROTEIN P.IA"/>
    <property type="match status" value="1"/>
</dbReference>
<evidence type="ECO:0000313" key="14">
    <source>
        <dbReference type="Proteomes" id="UP001620514"/>
    </source>
</evidence>
<evidence type="ECO:0000256" key="6">
    <source>
        <dbReference type="ARBA" id="ARBA00022729"/>
    </source>
</evidence>
<feature type="chain" id="PRO_5046560060" evidence="11">
    <location>
        <begin position="28"/>
        <end position="376"/>
    </location>
</feature>
<organism evidence="13 14">
    <name type="scientific">Caballeronia udeis</name>
    <dbReference type="NCBI Taxonomy" id="1232866"/>
    <lineage>
        <taxon>Bacteria</taxon>
        <taxon>Pseudomonadati</taxon>
        <taxon>Pseudomonadota</taxon>
        <taxon>Betaproteobacteria</taxon>
        <taxon>Burkholderiales</taxon>
        <taxon>Burkholderiaceae</taxon>
        <taxon>Caballeronia</taxon>
    </lineage>
</organism>
<dbReference type="InterPro" id="IPR050298">
    <property type="entry name" value="Gram-neg_bact_OMP"/>
</dbReference>
<keyword evidence="6 11" id="KW-0732">Signal</keyword>
<evidence type="ECO:0000256" key="1">
    <source>
        <dbReference type="ARBA" id="ARBA00004571"/>
    </source>
</evidence>
<keyword evidence="5" id="KW-0812">Transmembrane</keyword>
<evidence type="ECO:0000256" key="10">
    <source>
        <dbReference type="ARBA" id="ARBA00023237"/>
    </source>
</evidence>
<keyword evidence="10" id="KW-0998">Cell outer membrane</keyword>
<keyword evidence="14" id="KW-1185">Reference proteome</keyword>
<evidence type="ECO:0000256" key="9">
    <source>
        <dbReference type="ARBA" id="ARBA00023136"/>
    </source>
</evidence>
<evidence type="ECO:0000256" key="2">
    <source>
        <dbReference type="ARBA" id="ARBA00011233"/>
    </source>
</evidence>
<dbReference type="Proteomes" id="UP001620514">
    <property type="component" value="Unassembled WGS sequence"/>
</dbReference>
<keyword evidence="4" id="KW-1134">Transmembrane beta strand</keyword>
<evidence type="ECO:0000313" key="13">
    <source>
        <dbReference type="EMBL" id="MFK4441796.1"/>
    </source>
</evidence>
<evidence type="ECO:0000256" key="4">
    <source>
        <dbReference type="ARBA" id="ARBA00022452"/>
    </source>
</evidence>
<dbReference type="EMBL" id="JBIYDN010000004">
    <property type="protein sequence ID" value="MFK4441796.1"/>
    <property type="molecule type" value="Genomic_DNA"/>
</dbReference>
<evidence type="ECO:0000256" key="11">
    <source>
        <dbReference type="SAM" id="SignalP"/>
    </source>
</evidence>
<accession>A0ABW8MGC2</accession>
<keyword evidence="3" id="KW-0813">Transport</keyword>
<reference evidence="13 14" key="2">
    <citation type="submission" date="2024-11" db="EMBL/GenBank/DDBJ databases">
        <title>Using genomics to understand microbial adaptation to soil warming.</title>
        <authorList>
            <person name="Deangelis K.M. PhD."/>
        </authorList>
    </citation>
    <scope>NUCLEOTIDE SEQUENCE [LARGE SCALE GENOMIC DNA]</scope>
    <source>
        <strain evidence="13 14">GAS97</strain>
    </source>
</reference>
<reference evidence="13 14" key="1">
    <citation type="submission" date="2024-10" db="EMBL/GenBank/DDBJ databases">
        <authorList>
            <person name="Deangelis K."/>
            <person name="Huntemann M."/>
            <person name="Clum A."/>
            <person name="Wang J."/>
            <person name="Palaniappan K."/>
            <person name="Ritter S."/>
            <person name="Chen I.-M."/>
            <person name="Stamatis D."/>
            <person name="Reddy T."/>
            <person name="O'Malley R."/>
            <person name="Daum C."/>
            <person name="Ng V."/>
            <person name="Ivanova N."/>
            <person name="Kyrpides N."/>
            <person name="Woyke T."/>
        </authorList>
    </citation>
    <scope>NUCLEOTIDE SEQUENCE [LARGE SCALE GENOMIC DNA]</scope>
    <source>
        <strain evidence="13 14">GAS97</strain>
    </source>
</reference>
<dbReference type="Gene3D" id="2.40.160.10">
    <property type="entry name" value="Porin"/>
    <property type="match status" value="1"/>
</dbReference>
<feature type="signal peptide" evidence="11">
    <location>
        <begin position="1"/>
        <end position="27"/>
    </location>
</feature>
<comment type="subunit">
    <text evidence="2">Homotrimer.</text>
</comment>
<name>A0ABW8MGC2_9BURK</name>
<evidence type="ECO:0000256" key="8">
    <source>
        <dbReference type="ARBA" id="ARBA00023114"/>
    </source>
</evidence>
<protein>
    <submittedName>
        <fullName evidence="13">Porin</fullName>
    </submittedName>
</protein>
<comment type="subcellular location">
    <subcellularLocation>
        <location evidence="1">Cell outer membrane</location>
        <topology evidence="1">Multi-pass membrane protein</topology>
    </subcellularLocation>
</comment>
<dbReference type="SUPFAM" id="SSF56935">
    <property type="entry name" value="Porins"/>
    <property type="match status" value="1"/>
</dbReference>
<evidence type="ECO:0000256" key="3">
    <source>
        <dbReference type="ARBA" id="ARBA00022448"/>
    </source>
</evidence>
<keyword evidence="8" id="KW-0626">Porin</keyword>
<gene>
    <name evidence="13" type="ORF">ABH943_001811</name>
</gene>
<dbReference type="RefSeq" id="WP_404605785.1">
    <property type="nucleotide sequence ID" value="NZ_JBIYDN010000004.1"/>
</dbReference>
<keyword evidence="9" id="KW-0472">Membrane</keyword>
<dbReference type="CDD" id="cd00342">
    <property type="entry name" value="gram_neg_porins"/>
    <property type="match status" value="1"/>
</dbReference>
<keyword evidence="7" id="KW-0406">Ion transport</keyword>
<proteinExistence type="predicted"/>